<dbReference type="Gene3D" id="3.10.180.10">
    <property type="entry name" value="2,3-Dihydroxybiphenyl 1,2-Dioxygenase, domain 1"/>
    <property type="match status" value="1"/>
</dbReference>
<gene>
    <name evidence="3" type="ordered locus">Mmcs_5249</name>
</gene>
<organism evidence="3">
    <name type="scientific">Mycobacterium sp. (strain MCS)</name>
    <dbReference type="NCBI Taxonomy" id="164756"/>
    <lineage>
        <taxon>Bacteria</taxon>
        <taxon>Bacillati</taxon>
        <taxon>Actinomycetota</taxon>
        <taxon>Actinomycetes</taxon>
        <taxon>Mycobacteriales</taxon>
        <taxon>Mycobacteriaceae</taxon>
        <taxon>Mycobacterium</taxon>
    </lineage>
</organism>
<accession>A0A5Q5BS62</accession>
<keyword evidence="1" id="KW-0479">Metal-binding</keyword>
<dbReference type="PANTHER" id="PTHR21366">
    <property type="entry name" value="GLYOXALASE FAMILY PROTEIN"/>
    <property type="match status" value="1"/>
</dbReference>
<dbReference type="InterPro" id="IPR037523">
    <property type="entry name" value="VOC_core"/>
</dbReference>
<dbReference type="AlphaFoldDB" id="A0A5Q5BS62"/>
<keyword evidence="3" id="KW-0560">Oxidoreductase</keyword>
<name>A0A5Q5BS62_MYCSS</name>
<dbReference type="PROSITE" id="PS00934">
    <property type="entry name" value="GLYOXALASE_I_1"/>
    <property type="match status" value="1"/>
</dbReference>
<dbReference type="GO" id="GO:0051213">
    <property type="term" value="F:dioxygenase activity"/>
    <property type="evidence" value="ECO:0007669"/>
    <property type="project" value="UniProtKB-KW"/>
</dbReference>
<dbReference type="InterPro" id="IPR004360">
    <property type="entry name" value="Glyas_Fos-R_dOase_dom"/>
</dbReference>
<dbReference type="InterPro" id="IPR018146">
    <property type="entry name" value="Glyoxalase_1_CS"/>
</dbReference>
<dbReference type="PROSITE" id="PS51819">
    <property type="entry name" value="VOC"/>
    <property type="match status" value="1"/>
</dbReference>
<feature type="domain" description="VOC" evidence="2">
    <location>
        <begin position="5"/>
        <end position="132"/>
    </location>
</feature>
<dbReference type="CDD" id="cd06587">
    <property type="entry name" value="VOC"/>
    <property type="match status" value="1"/>
</dbReference>
<dbReference type="GO" id="GO:0004462">
    <property type="term" value="F:lactoylglutathione lyase activity"/>
    <property type="evidence" value="ECO:0007669"/>
    <property type="project" value="InterPro"/>
</dbReference>
<evidence type="ECO:0000256" key="1">
    <source>
        <dbReference type="ARBA" id="ARBA00022723"/>
    </source>
</evidence>
<reference evidence="3" key="1">
    <citation type="submission" date="2006-06" db="EMBL/GenBank/DDBJ databases">
        <title>Complete sequence of chromosome of Mycobacterium sp. MCS.</title>
        <authorList>
            <consortium name="US DOE Joint Genome Institute"/>
            <person name="Copeland A."/>
            <person name="Lucas S."/>
            <person name="Lapidus A."/>
            <person name="Barry K."/>
            <person name="Detter J.C."/>
            <person name="Glavina del Rio T."/>
            <person name="Hammon N."/>
            <person name="Israni S."/>
            <person name="Dalin E."/>
            <person name="Tice H."/>
            <person name="Pitluck S."/>
            <person name="Martinez M."/>
            <person name="Schmutz J."/>
            <person name="Larimer F."/>
            <person name="Land M."/>
            <person name="Hauser L."/>
            <person name="Kyrpides N."/>
            <person name="Kim E."/>
            <person name="Miller C.D."/>
            <person name="Hughes J.E."/>
            <person name="Anderson A.J."/>
            <person name="Sims R.C."/>
            <person name="Richardson P."/>
        </authorList>
    </citation>
    <scope>NUCLEOTIDE SEQUENCE [LARGE SCALE GENOMIC DNA]</scope>
    <source>
        <strain evidence="3">MCS</strain>
    </source>
</reference>
<dbReference type="EMBL" id="CP000384">
    <property type="protein sequence ID" value="ABG11350.1"/>
    <property type="molecule type" value="Genomic_DNA"/>
</dbReference>
<evidence type="ECO:0000259" key="2">
    <source>
        <dbReference type="PROSITE" id="PS51819"/>
    </source>
</evidence>
<proteinExistence type="predicted"/>
<evidence type="ECO:0000313" key="3">
    <source>
        <dbReference type="EMBL" id="ABG11350.1"/>
    </source>
</evidence>
<dbReference type="InterPro" id="IPR029068">
    <property type="entry name" value="Glyas_Bleomycin-R_OHBP_Dase"/>
</dbReference>
<protein>
    <submittedName>
        <fullName evidence="3">Glyoxalase/bleomycin resistance protein/dioxygenase</fullName>
    </submittedName>
</protein>
<dbReference type="GO" id="GO:0046872">
    <property type="term" value="F:metal ion binding"/>
    <property type="evidence" value="ECO:0007669"/>
    <property type="project" value="UniProtKB-KW"/>
</dbReference>
<dbReference type="SUPFAM" id="SSF54593">
    <property type="entry name" value="Glyoxalase/Bleomycin resistance protein/Dihydroxybiphenyl dioxygenase"/>
    <property type="match status" value="1"/>
</dbReference>
<dbReference type="KEGG" id="mmc:Mmcs_5249"/>
<sequence>MHLRRVNHVVLSVSDLDRSLTFYRDLLGLLPVAELPGSEHWPAMVFLRSPAPSSNHHDLALIANAEAPAPTSAPRPAGMFHVALEVGTLDELAAVQQTLDSAGVLRGAVDQGMHLSVYTADPDGIEVEIIWRAPDDAWSYDDALTRRPLDVASARERWGGHLATGSAAGAPA</sequence>
<dbReference type="InterPro" id="IPR050383">
    <property type="entry name" value="GlyoxalaseI/FosfomycinResist"/>
</dbReference>
<keyword evidence="3" id="KW-0223">Dioxygenase</keyword>
<dbReference type="Pfam" id="PF00903">
    <property type="entry name" value="Glyoxalase"/>
    <property type="match status" value="1"/>
</dbReference>